<dbReference type="Gene3D" id="6.10.140.2150">
    <property type="match status" value="1"/>
</dbReference>
<dbReference type="InterPro" id="IPR015421">
    <property type="entry name" value="PyrdxlP-dep_Trfase_major"/>
</dbReference>
<keyword evidence="12" id="KW-0456">Lyase</keyword>
<evidence type="ECO:0000313" key="18">
    <source>
        <dbReference type="Proteomes" id="UP001175271"/>
    </source>
</evidence>
<evidence type="ECO:0000313" key="17">
    <source>
        <dbReference type="EMBL" id="KAK0420691.1"/>
    </source>
</evidence>
<keyword evidence="7 16" id="KW-0663">Pyridoxal phosphate</keyword>
<evidence type="ECO:0000256" key="12">
    <source>
        <dbReference type="ARBA" id="ARBA00023239"/>
    </source>
</evidence>
<keyword evidence="10" id="KW-0443">Lipid metabolism</keyword>
<dbReference type="Proteomes" id="UP001175271">
    <property type="component" value="Unassembled WGS sequence"/>
</dbReference>
<proteinExistence type="inferred from homology"/>
<evidence type="ECO:0000256" key="6">
    <source>
        <dbReference type="ARBA" id="ARBA00022824"/>
    </source>
</evidence>
<dbReference type="InterPro" id="IPR050477">
    <property type="entry name" value="GrpII_AminoAcid_Decarb"/>
</dbReference>
<keyword evidence="5" id="KW-0812">Transmembrane</keyword>
<evidence type="ECO:0000256" key="16">
    <source>
        <dbReference type="PIRSR" id="PIRSR602129-50"/>
    </source>
</evidence>
<evidence type="ECO:0000256" key="13">
    <source>
        <dbReference type="ARBA" id="ARBA00038302"/>
    </source>
</evidence>
<evidence type="ECO:0000256" key="14">
    <source>
        <dbReference type="ARBA" id="ARBA00038965"/>
    </source>
</evidence>
<dbReference type="InterPro" id="IPR015424">
    <property type="entry name" value="PyrdxlP-dep_Trfase"/>
</dbReference>
<keyword evidence="11" id="KW-0472">Membrane</keyword>
<comment type="pathway">
    <text evidence="4">Sphingolipid metabolism.</text>
</comment>
<gene>
    <name evidence="17" type="ORF">QR680_014830</name>
</gene>
<dbReference type="Pfam" id="PF00282">
    <property type="entry name" value="Pyridoxal_deC"/>
    <property type="match status" value="1"/>
</dbReference>
<dbReference type="EMBL" id="JAUCMV010000002">
    <property type="protein sequence ID" value="KAK0420691.1"/>
    <property type="molecule type" value="Genomic_DNA"/>
</dbReference>
<keyword evidence="8" id="KW-0746">Sphingolipid metabolism</keyword>
<keyword evidence="6" id="KW-0256">Endoplasmic reticulum</keyword>
<evidence type="ECO:0000256" key="8">
    <source>
        <dbReference type="ARBA" id="ARBA00022919"/>
    </source>
</evidence>
<evidence type="ECO:0000256" key="15">
    <source>
        <dbReference type="ARBA" id="ARBA00042568"/>
    </source>
</evidence>
<dbReference type="Gene3D" id="3.40.640.10">
    <property type="entry name" value="Type I PLP-dependent aspartate aminotransferase-like (Major domain)"/>
    <property type="match status" value="1"/>
</dbReference>
<dbReference type="CDD" id="cd06450">
    <property type="entry name" value="DOPA_deC_like"/>
    <property type="match status" value="1"/>
</dbReference>
<dbReference type="GO" id="GO:0030170">
    <property type="term" value="F:pyridoxal phosphate binding"/>
    <property type="evidence" value="ECO:0007669"/>
    <property type="project" value="InterPro"/>
</dbReference>
<dbReference type="PANTHER" id="PTHR42735">
    <property type="match status" value="1"/>
</dbReference>
<reference evidence="17" key="1">
    <citation type="submission" date="2023-06" db="EMBL/GenBank/DDBJ databases">
        <title>Genomic analysis of the entomopathogenic nematode Steinernema hermaphroditum.</title>
        <authorList>
            <person name="Schwarz E.M."/>
            <person name="Heppert J.K."/>
            <person name="Baniya A."/>
            <person name="Schwartz H.T."/>
            <person name="Tan C.-H."/>
            <person name="Antoshechkin I."/>
            <person name="Sternberg P.W."/>
            <person name="Goodrich-Blair H."/>
            <person name="Dillman A.R."/>
        </authorList>
    </citation>
    <scope>NUCLEOTIDE SEQUENCE</scope>
    <source>
        <strain evidence="17">PS9179</strain>
        <tissue evidence="17">Whole animal</tissue>
    </source>
</reference>
<comment type="cofactor">
    <cofactor evidence="1 16">
        <name>pyridoxal 5'-phosphate</name>
        <dbReference type="ChEBI" id="CHEBI:597326"/>
    </cofactor>
</comment>
<dbReference type="GO" id="GO:0019752">
    <property type="term" value="P:carboxylic acid metabolic process"/>
    <property type="evidence" value="ECO:0007669"/>
    <property type="project" value="InterPro"/>
</dbReference>
<dbReference type="Gene3D" id="3.90.1150.10">
    <property type="entry name" value="Aspartate Aminotransferase, domain 1"/>
    <property type="match status" value="1"/>
</dbReference>
<dbReference type="AlphaFoldDB" id="A0AA39M3W2"/>
<evidence type="ECO:0000256" key="1">
    <source>
        <dbReference type="ARBA" id="ARBA00001933"/>
    </source>
</evidence>
<evidence type="ECO:0000256" key="9">
    <source>
        <dbReference type="ARBA" id="ARBA00022989"/>
    </source>
</evidence>
<dbReference type="PANTHER" id="PTHR42735:SF6">
    <property type="entry name" value="SPHINGOSINE-1-PHOSPHATE LYASE 1"/>
    <property type="match status" value="1"/>
</dbReference>
<dbReference type="FunFam" id="6.10.140.2150:FF:000001">
    <property type="entry name" value="Sphingosine-1-phosphate lyase 1"/>
    <property type="match status" value="1"/>
</dbReference>
<keyword evidence="18" id="KW-1185">Reference proteome</keyword>
<name>A0AA39M3W2_9BILA</name>
<comment type="caution">
    <text evidence="17">The sequence shown here is derived from an EMBL/GenBank/DDBJ whole genome shotgun (WGS) entry which is preliminary data.</text>
</comment>
<evidence type="ECO:0000256" key="2">
    <source>
        <dbReference type="ARBA" id="ARBA00004389"/>
    </source>
</evidence>
<dbReference type="GO" id="GO:0008117">
    <property type="term" value="F:sphinganine-1-phosphate aldolase activity"/>
    <property type="evidence" value="ECO:0007669"/>
    <property type="project" value="UniProtKB-EC"/>
</dbReference>
<dbReference type="InterPro" id="IPR015422">
    <property type="entry name" value="PyrdxlP-dep_Trfase_small"/>
</dbReference>
<comment type="similarity">
    <text evidence="13">Belongs to the group II decarboxylase family. Sphingosine-1-phosphate lyase subfamily.</text>
</comment>
<evidence type="ECO:0000256" key="3">
    <source>
        <dbReference type="ARBA" id="ARBA00004760"/>
    </source>
</evidence>
<comment type="pathway">
    <text evidence="3">Lipid metabolism; sphingolipid metabolism.</text>
</comment>
<sequence length="726" mass="80521">MFSFRSTQLLAMDEIEIDESLPGPLGCKYDDSLTELQIQLVVPGIKEKTFTHAANTDVYIKTDSDSVTLLLTVFKMNKKASPPEKITLDKRLFQVKKFPGKILSVDYKLKKDKCVLKVKKAQSGSWANVLAMHALFVSSAKRVPFASPLPTISYAFFSFSRMRLLGILNFVDVNVLLRSMSIHDAKTLIVETYSAVNERIASKIDPVVLIVGVAAGTVTYLNVRRLLRRSDQPIAKRLNGWLFRQLRWLPFVEAKIAKELQKTRKEIEHSIHQYDKEKVFIRELPDGAKSMEEILALAEKYESMNTFDVDNGRVSGAVYTDRLDDHLELLTKIFHKYAYSNPLHPDVFPGCRKMEAEVIRIISNLYHGGNDSCGTMTSGGTESIMLACLAYRNLAFARGIRHPVIVAPVTAHAAFDKAAGYFQMRIVHVPVDDEHKVDVAAMKKAISGDTCVLVGSAPNFPSGTIDNIAEISALGVRYGIPVHVDACLGGFLVPFMEDAGFDVPLFDFRLPGVTSISCDTHKYGNTPKGSSVVLYREPQYLHHQYFCISEWPGGIYATPTLSGSRCGSNIALTWATLLHFGRDVYVQRCHKIVSAAKKLAAEVAKVPGLKTMGRTDVSVVAFQSDEFNIYAVSDKLNKLGWNLNTLQNPASIHFCLTYNQASEEVVNEFVADLTKACEEVRADPKKGGNSKSAAIYGLAAQIPDKSLVEEVAFTFLDACYAMPEKE</sequence>
<organism evidence="17 18">
    <name type="scientific">Steinernema hermaphroditum</name>
    <dbReference type="NCBI Taxonomy" id="289476"/>
    <lineage>
        <taxon>Eukaryota</taxon>
        <taxon>Metazoa</taxon>
        <taxon>Ecdysozoa</taxon>
        <taxon>Nematoda</taxon>
        <taxon>Chromadorea</taxon>
        <taxon>Rhabditida</taxon>
        <taxon>Tylenchina</taxon>
        <taxon>Panagrolaimomorpha</taxon>
        <taxon>Strongyloidoidea</taxon>
        <taxon>Steinernematidae</taxon>
        <taxon>Steinernema</taxon>
    </lineage>
</organism>
<evidence type="ECO:0000256" key="10">
    <source>
        <dbReference type="ARBA" id="ARBA00023098"/>
    </source>
</evidence>
<dbReference type="FunFam" id="3.40.640.10:FF:000020">
    <property type="entry name" value="sphingosine-1-phosphate lyase 1"/>
    <property type="match status" value="1"/>
</dbReference>
<accession>A0AA39M3W2</accession>
<feature type="modified residue" description="N6-(pyridoxal phosphate)lysine" evidence="16">
    <location>
        <position position="522"/>
    </location>
</feature>
<evidence type="ECO:0000256" key="5">
    <source>
        <dbReference type="ARBA" id="ARBA00022692"/>
    </source>
</evidence>
<dbReference type="GO" id="GO:0030149">
    <property type="term" value="P:sphingolipid catabolic process"/>
    <property type="evidence" value="ECO:0007669"/>
    <property type="project" value="TreeGrafter"/>
</dbReference>
<dbReference type="GO" id="GO:0005789">
    <property type="term" value="C:endoplasmic reticulum membrane"/>
    <property type="evidence" value="ECO:0007669"/>
    <property type="project" value="UniProtKB-SubCell"/>
</dbReference>
<evidence type="ECO:0000256" key="4">
    <source>
        <dbReference type="ARBA" id="ARBA00004991"/>
    </source>
</evidence>
<dbReference type="InterPro" id="IPR002129">
    <property type="entry name" value="PyrdxlP-dep_de-COase"/>
</dbReference>
<protein>
    <recommendedName>
        <fullName evidence="14">sphinganine-1-phosphate aldolase</fullName>
        <ecNumber evidence="14">4.1.2.27</ecNumber>
    </recommendedName>
    <alternativeName>
        <fullName evidence="15">Sphingosine-1-phosphate aldolase</fullName>
    </alternativeName>
</protein>
<evidence type="ECO:0000256" key="11">
    <source>
        <dbReference type="ARBA" id="ARBA00023136"/>
    </source>
</evidence>
<comment type="subcellular location">
    <subcellularLocation>
        <location evidence="2">Endoplasmic reticulum membrane</location>
        <topology evidence="2">Single-pass membrane protein</topology>
    </subcellularLocation>
</comment>
<evidence type="ECO:0000256" key="7">
    <source>
        <dbReference type="ARBA" id="ARBA00022898"/>
    </source>
</evidence>
<keyword evidence="9" id="KW-1133">Transmembrane helix</keyword>
<dbReference type="SUPFAM" id="SSF53383">
    <property type="entry name" value="PLP-dependent transferases"/>
    <property type="match status" value="1"/>
</dbReference>
<dbReference type="EC" id="4.1.2.27" evidence="14"/>